<feature type="region of interest" description="Disordered" evidence="1">
    <location>
        <begin position="1"/>
        <end position="35"/>
    </location>
</feature>
<sequence length="35" mass="3573">MGAPLAQHQRETLFGGDAKGLTDYPALDDEAAAAA</sequence>
<evidence type="ECO:0000313" key="3">
    <source>
        <dbReference type="Proteomes" id="UP000494119"/>
    </source>
</evidence>
<reference evidence="2 3" key="1">
    <citation type="submission" date="2020-04" db="EMBL/GenBank/DDBJ databases">
        <authorList>
            <person name="De Canck E."/>
        </authorList>
    </citation>
    <scope>NUCLEOTIDE SEQUENCE [LARGE SCALE GENOMIC DNA]</scope>
    <source>
        <strain evidence="2 3">LMG 28688</strain>
    </source>
</reference>
<gene>
    <name evidence="2" type="ORF">LMG28688_04655</name>
</gene>
<accession>A0A6J5GJ08</accession>
<evidence type="ECO:0000313" key="2">
    <source>
        <dbReference type="EMBL" id="CAB3797992.1"/>
    </source>
</evidence>
<organism evidence="2 3">
    <name type="scientific">Paraburkholderia caffeinitolerans</name>
    <dbReference type="NCBI Taxonomy" id="1723730"/>
    <lineage>
        <taxon>Bacteria</taxon>
        <taxon>Pseudomonadati</taxon>
        <taxon>Pseudomonadota</taxon>
        <taxon>Betaproteobacteria</taxon>
        <taxon>Burkholderiales</taxon>
        <taxon>Burkholderiaceae</taxon>
        <taxon>Paraburkholderia</taxon>
    </lineage>
</organism>
<evidence type="ECO:0000256" key="1">
    <source>
        <dbReference type="SAM" id="MobiDB-lite"/>
    </source>
</evidence>
<dbReference type="Proteomes" id="UP000494119">
    <property type="component" value="Unassembled WGS sequence"/>
</dbReference>
<dbReference type="AlphaFoldDB" id="A0A6J5GJ08"/>
<keyword evidence="3" id="KW-1185">Reference proteome</keyword>
<proteinExistence type="predicted"/>
<name>A0A6J5GJ08_9BURK</name>
<protein>
    <submittedName>
        <fullName evidence="2">Uncharacterized protein</fullName>
    </submittedName>
</protein>
<feature type="compositionally biased region" description="Acidic residues" evidence="1">
    <location>
        <begin position="26"/>
        <end position="35"/>
    </location>
</feature>
<dbReference type="EMBL" id="CADIKL010000026">
    <property type="protein sequence ID" value="CAB3797992.1"/>
    <property type="molecule type" value="Genomic_DNA"/>
</dbReference>